<dbReference type="NCBIfam" id="TIGR00128">
    <property type="entry name" value="fabD"/>
    <property type="match status" value="1"/>
</dbReference>
<feature type="active site" evidence="5">
    <location>
        <position position="203"/>
    </location>
</feature>
<protein>
    <recommendedName>
        <fullName evidence="4">Malonyl CoA-acyl carrier protein transacylase</fullName>
        <ecNumber evidence="4">2.3.1.39</ecNumber>
    </recommendedName>
</protein>
<proteinExistence type="inferred from homology"/>
<dbReference type="SUPFAM" id="SSF55048">
    <property type="entry name" value="Probable ACP-binding domain of malonyl-CoA ACP transacylase"/>
    <property type="match status" value="1"/>
</dbReference>
<dbReference type="InterPro" id="IPR001227">
    <property type="entry name" value="Ac_transferase_dom_sf"/>
</dbReference>
<dbReference type="PANTHER" id="PTHR42681">
    <property type="entry name" value="MALONYL-COA-ACYL CARRIER PROTEIN TRANSACYLASE, MITOCHONDRIAL"/>
    <property type="match status" value="1"/>
</dbReference>
<name>A0A1E5NYI5_9ACTN</name>
<dbReference type="SUPFAM" id="SSF52151">
    <property type="entry name" value="FabD/lysophospholipase-like"/>
    <property type="match status" value="1"/>
</dbReference>
<evidence type="ECO:0000256" key="2">
    <source>
        <dbReference type="ARBA" id="ARBA00023315"/>
    </source>
</evidence>
<keyword evidence="1 4" id="KW-0808">Transferase</keyword>
<feature type="active site" evidence="5">
    <location>
        <position position="92"/>
    </location>
</feature>
<dbReference type="Gene3D" id="3.30.70.250">
    <property type="entry name" value="Malonyl-CoA ACP transacylase, ACP-binding"/>
    <property type="match status" value="1"/>
</dbReference>
<dbReference type="PANTHER" id="PTHR42681:SF1">
    <property type="entry name" value="MALONYL-COA-ACYL CARRIER PROTEIN TRANSACYLASE, MITOCHONDRIAL"/>
    <property type="match status" value="1"/>
</dbReference>
<dbReference type="Gene3D" id="3.40.366.10">
    <property type="entry name" value="Malonyl-Coenzyme A Acyl Carrier Protein, domain 2"/>
    <property type="match status" value="1"/>
</dbReference>
<dbReference type="GO" id="GO:0005829">
    <property type="term" value="C:cytosol"/>
    <property type="evidence" value="ECO:0007669"/>
    <property type="project" value="TreeGrafter"/>
</dbReference>
<evidence type="ECO:0000256" key="4">
    <source>
        <dbReference type="PIRNR" id="PIRNR000446"/>
    </source>
</evidence>
<dbReference type="GO" id="GO:0006633">
    <property type="term" value="P:fatty acid biosynthetic process"/>
    <property type="evidence" value="ECO:0007669"/>
    <property type="project" value="TreeGrafter"/>
</dbReference>
<gene>
    <name evidence="7" type="ORF">AS594_37785</name>
</gene>
<sequence>MSRLAFVFPGQGSQVPGMGSELLEQHPELARPYFDTANEVLDIPLSRLCFEGSAEELRDTSVTQPAVYVVSLVAAAVLREKGVRPSVVAGHSLGEYTALVCAGALDWVDGLKLVRRRGLLMAEVNRRTPGRMAAVVGLPAGRIRGLCEEVSDARQRVVEVANYNSAQQTVVSGDADGVAEVSRRALEEGASHAKELSVGAPFHCSLMADVAAEFGEHLAATAFSTPHVPVVANVTASYVHSGQEARALLAEQLAAPVRWHETLTMFGHEEVSAFVEAGPGRVLSNLSRSVHPAIPAMPAGTGRQIDRAVEKLGGILV</sequence>
<dbReference type="PIRSF" id="PIRSF000446">
    <property type="entry name" value="Mct"/>
    <property type="match status" value="1"/>
</dbReference>
<dbReference type="EC" id="2.3.1.39" evidence="4"/>
<keyword evidence="2 4" id="KW-0012">Acyltransferase</keyword>
<dbReference type="InterPro" id="IPR016035">
    <property type="entry name" value="Acyl_Trfase/lysoPLipase"/>
</dbReference>
<dbReference type="Pfam" id="PF00698">
    <property type="entry name" value="Acyl_transf_1"/>
    <property type="match status" value="1"/>
</dbReference>
<evidence type="ECO:0000256" key="5">
    <source>
        <dbReference type="PIRSR" id="PIRSR000446-1"/>
    </source>
</evidence>
<dbReference type="InterPro" id="IPR004410">
    <property type="entry name" value="Malonyl_CoA-ACP_transAc_FabD"/>
</dbReference>
<dbReference type="STRING" id="285458.BGM19_37870"/>
<dbReference type="InterPro" id="IPR016036">
    <property type="entry name" value="Malonyl_transacylase_ACP-bd"/>
</dbReference>
<organism evidence="7 8">
    <name type="scientific">Streptomyces agglomeratus</name>
    <dbReference type="NCBI Taxonomy" id="285458"/>
    <lineage>
        <taxon>Bacteria</taxon>
        <taxon>Bacillati</taxon>
        <taxon>Actinomycetota</taxon>
        <taxon>Actinomycetes</taxon>
        <taxon>Kitasatosporales</taxon>
        <taxon>Streptomycetaceae</taxon>
        <taxon>Streptomyces</taxon>
    </lineage>
</organism>
<evidence type="ECO:0000313" key="8">
    <source>
        <dbReference type="Proteomes" id="UP000095759"/>
    </source>
</evidence>
<dbReference type="Proteomes" id="UP000095759">
    <property type="component" value="Unassembled WGS sequence"/>
</dbReference>
<dbReference type="InterPro" id="IPR024925">
    <property type="entry name" value="Malonyl_CoA-ACP_transAc"/>
</dbReference>
<dbReference type="RefSeq" id="WP_069934062.1">
    <property type="nucleotide sequence ID" value="NZ_MEHJ01000002.1"/>
</dbReference>
<dbReference type="EMBL" id="MEHJ01000002">
    <property type="protein sequence ID" value="OEJ21347.1"/>
    <property type="molecule type" value="Genomic_DNA"/>
</dbReference>
<comment type="caution">
    <text evidence="7">The sequence shown here is derived from an EMBL/GenBank/DDBJ whole genome shotgun (WGS) entry which is preliminary data.</text>
</comment>
<dbReference type="InterPro" id="IPR014043">
    <property type="entry name" value="Acyl_transferase_dom"/>
</dbReference>
<evidence type="ECO:0000256" key="3">
    <source>
        <dbReference type="ARBA" id="ARBA00048462"/>
    </source>
</evidence>
<keyword evidence="8" id="KW-1185">Reference proteome</keyword>
<accession>A0A1E5NYI5</accession>
<dbReference type="InterPro" id="IPR050858">
    <property type="entry name" value="Mal-CoA-ACP_Trans/PKS_FabD"/>
</dbReference>
<dbReference type="GO" id="GO:0004314">
    <property type="term" value="F:[acyl-carrier-protein] S-malonyltransferase activity"/>
    <property type="evidence" value="ECO:0007669"/>
    <property type="project" value="UniProtKB-EC"/>
</dbReference>
<comment type="catalytic activity">
    <reaction evidence="3 4">
        <text>holo-[ACP] + malonyl-CoA = malonyl-[ACP] + CoA</text>
        <dbReference type="Rhea" id="RHEA:41792"/>
        <dbReference type="Rhea" id="RHEA-COMP:9623"/>
        <dbReference type="Rhea" id="RHEA-COMP:9685"/>
        <dbReference type="ChEBI" id="CHEBI:57287"/>
        <dbReference type="ChEBI" id="CHEBI:57384"/>
        <dbReference type="ChEBI" id="CHEBI:64479"/>
        <dbReference type="ChEBI" id="CHEBI:78449"/>
        <dbReference type="EC" id="2.3.1.39"/>
    </reaction>
</comment>
<comment type="similarity">
    <text evidence="4">Belongs to the fabD family.</text>
</comment>
<evidence type="ECO:0000256" key="1">
    <source>
        <dbReference type="ARBA" id="ARBA00022679"/>
    </source>
</evidence>
<dbReference type="AlphaFoldDB" id="A0A1E5NYI5"/>
<evidence type="ECO:0000259" key="6">
    <source>
        <dbReference type="SMART" id="SM00827"/>
    </source>
</evidence>
<feature type="domain" description="Malonyl-CoA:ACP transacylase (MAT)" evidence="6">
    <location>
        <begin position="7"/>
        <end position="301"/>
    </location>
</feature>
<reference evidence="7 8" key="1">
    <citation type="submission" date="2016-08" db="EMBL/GenBank/DDBJ databases">
        <title>Complete genome sequence of Streptomyces agglomeratus strain 6-3-2, a novel anti-MRSA actinomycete isolated from Wuli of Tebit, China.</title>
        <authorList>
            <person name="Chen X."/>
        </authorList>
    </citation>
    <scope>NUCLEOTIDE SEQUENCE [LARGE SCALE GENOMIC DNA]</scope>
    <source>
        <strain evidence="7 8">6-3-2</strain>
    </source>
</reference>
<evidence type="ECO:0000313" key="7">
    <source>
        <dbReference type="EMBL" id="OEJ21347.1"/>
    </source>
</evidence>
<dbReference type="SMART" id="SM00827">
    <property type="entry name" value="PKS_AT"/>
    <property type="match status" value="1"/>
</dbReference>